<organism evidence="5 6">
    <name type="scientific">Rubinisphaera italica</name>
    <dbReference type="NCBI Taxonomy" id="2527969"/>
    <lineage>
        <taxon>Bacteria</taxon>
        <taxon>Pseudomonadati</taxon>
        <taxon>Planctomycetota</taxon>
        <taxon>Planctomycetia</taxon>
        <taxon>Planctomycetales</taxon>
        <taxon>Planctomycetaceae</taxon>
        <taxon>Rubinisphaera</taxon>
    </lineage>
</organism>
<keyword evidence="6" id="KW-1185">Reference proteome</keyword>
<evidence type="ECO:0000256" key="1">
    <source>
        <dbReference type="SAM" id="MobiDB-lite"/>
    </source>
</evidence>
<evidence type="ECO:0000313" key="6">
    <source>
        <dbReference type="Proteomes" id="UP000316095"/>
    </source>
</evidence>
<dbReference type="PANTHER" id="PTHR35889">
    <property type="entry name" value="CYCLOINULO-OLIGOSACCHARIDE FRUCTANOTRANSFERASE-RELATED"/>
    <property type="match status" value="1"/>
</dbReference>
<dbReference type="Pfam" id="PF07583">
    <property type="entry name" value="PSCyt2"/>
    <property type="match status" value="1"/>
</dbReference>
<feature type="domain" description="DUF1553" evidence="3">
    <location>
        <begin position="521"/>
        <end position="773"/>
    </location>
</feature>
<dbReference type="SUPFAM" id="SSF46626">
    <property type="entry name" value="Cytochrome c"/>
    <property type="match status" value="1"/>
</dbReference>
<comment type="caution">
    <text evidence="5">The sequence shown here is derived from an EMBL/GenBank/DDBJ whole genome shotgun (WGS) entry which is preliminary data.</text>
</comment>
<dbReference type="Pfam" id="PF07635">
    <property type="entry name" value="PSCyt1"/>
    <property type="match status" value="1"/>
</dbReference>
<feature type="domain" description="Cytochrome C Planctomycete-type" evidence="4">
    <location>
        <begin position="41"/>
        <end position="99"/>
    </location>
</feature>
<dbReference type="PANTHER" id="PTHR35889:SF3">
    <property type="entry name" value="F-BOX DOMAIN-CONTAINING PROTEIN"/>
    <property type="match status" value="1"/>
</dbReference>
<protein>
    <submittedName>
        <fullName evidence="5">Planctomycete cytochrome C</fullName>
    </submittedName>
</protein>
<proteinExistence type="predicted"/>
<accession>A0A5C5XK39</accession>
<dbReference type="InterPro" id="IPR011429">
    <property type="entry name" value="Cyt_c_Planctomycete-type"/>
</dbReference>
<sequence>MLSLLAGTGVAQQTVKPNVEPNEEQLRFFETKIRPLLATHCYDCHGADLQESNLRLDTLQGMLNGGKGGPGLVPHKPQGSLLVTAVSYRDSDLKMPPEEKLAAEQIADLTRWIEMGAPHPDSGSAELPQASAKIDLEKGREHWAFQPPVKPNVPSTADTQNPIDAFLQQAMSEQGLTLLKQADKRTLIRRASFDLIGLPPTPEDVDHFLADESADAFEKVVDRLLASPHYGERWGRHWLDIVRYADSNGLDENVAHGNAWRYRDYVVESFNQDKPYDQFLREQLAGDLIDSGDDWQLRNERLIATGFLVLGPKVLAEVDETKMEMDIVDEQLDTIGRGILGLTLGCARCHDHKFDPIGHADYYAMAGILKSTRAMQTFTKVAKWNENSIASPIQVQEKAAHEKKISDQKKRIEILVEATINSLPEPTGETDLEDPEEPEDVEKNFPEEVQSELKSMRDELKNLETSNPQLPTAMGVQDGEITDVPVHLRGSHLTLGEVVQRRFPLVLAGLEQVSLPKNKSGRLEFAQWLTQNDHPLTARVIVNRLWRWHFGKGIVGTVDNFGLRGEQPSHPELLDWLAISLVESNWSIKTIHRTIMLSAAYQRESGFDSTNTSIDPANKYYWKYDLHRLDAETIRDSMLAVSGTLDLKIGGSLLPVENRAYFFNHTSEDKASYENIRRRSIYVPVVRNHLYDFFQLFDYTDASVLNGNRETSTIAPQALMLMNSELIAELSAAMADRILQQHSSREGRINYSFNLAYSRPPSAAELQQITHYLNGFDAPETEPSPGQINNKKAWQLVCQSLISSSEFLYVQ</sequence>
<evidence type="ECO:0000259" key="4">
    <source>
        <dbReference type="Pfam" id="PF07635"/>
    </source>
</evidence>
<gene>
    <name evidence="5" type="ORF">Pan54_35260</name>
</gene>
<dbReference type="InterPro" id="IPR011444">
    <property type="entry name" value="DUF1549"/>
</dbReference>
<dbReference type="GO" id="GO:0009055">
    <property type="term" value="F:electron transfer activity"/>
    <property type="evidence" value="ECO:0007669"/>
    <property type="project" value="InterPro"/>
</dbReference>
<dbReference type="Pfam" id="PF07587">
    <property type="entry name" value="PSD1"/>
    <property type="match status" value="1"/>
</dbReference>
<name>A0A5C5XK39_9PLAN</name>
<dbReference type="GO" id="GO:0020037">
    <property type="term" value="F:heme binding"/>
    <property type="evidence" value="ECO:0007669"/>
    <property type="project" value="InterPro"/>
</dbReference>
<dbReference type="InterPro" id="IPR036909">
    <property type="entry name" value="Cyt_c-like_dom_sf"/>
</dbReference>
<evidence type="ECO:0000259" key="3">
    <source>
        <dbReference type="Pfam" id="PF07587"/>
    </source>
</evidence>
<evidence type="ECO:0000259" key="2">
    <source>
        <dbReference type="Pfam" id="PF07583"/>
    </source>
</evidence>
<dbReference type="Proteomes" id="UP000316095">
    <property type="component" value="Unassembled WGS sequence"/>
</dbReference>
<reference evidence="5 6" key="1">
    <citation type="submission" date="2019-02" db="EMBL/GenBank/DDBJ databases">
        <title>Deep-cultivation of Planctomycetes and their phenomic and genomic characterization uncovers novel biology.</title>
        <authorList>
            <person name="Wiegand S."/>
            <person name="Jogler M."/>
            <person name="Boedeker C."/>
            <person name="Pinto D."/>
            <person name="Vollmers J."/>
            <person name="Rivas-Marin E."/>
            <person name="Kohn T."/>
            <person name="Peeters S.H."/>
            <person name="Heuer A."/>
            <person name="Rast P."/>
            <person name="Oberbeckmann S."/>
            <person name="Bunk B."/>
            <person name="Jeske O."/>
            <person name="Meyerdierks A."/>
            <person name="Storesund J.E."/>
            <person name="Kallscheuer N."/>
            <person name="Luecker S."/>
            <person name="Lage O.M."/>
            <person name="Pohl T."/>
            <person name="Merkel B.J."/>
            <person name="Hornburger P."/>
            <person name="Mueller R.-W."/>
            <person name="Bruemmer F."/>
            <person name="Labrenz M."/>
            <person name="Spormann A.M."/>
            <person name="Op Den Camp H."/>
            <person name="Overmann J."/>
            <person name="Amann R."/>
            <person name="Jetten M.S.M."/>
            <person name="Mascher T."/>
            <person name="Medema M.H."/>
            <person name="Devos D.P."/>
            <person name="Kaster A.-K."/>
            <person name="Ovreas L."/>
            <person name="Rohde M."/>
            <person name="Galperin M.Y."/>
            <person name="Jogler C."/>
        </authorList>
    </citation>
    <scope>NUCLEOTIDE SEQUENCE [LARGE SCALE GENOMIC DNA]</scope>
    <source>
        <strain evidence="5 6">Pan54</strain>
    </source>
</reference>
<dbReference type="InterPro" id="IPR022655">
    <property type="entry name" value="DUF1553"/>
</dbReference>
<feature type="domain" description="DUF1549" evidence="2">
    <location>
        <begin position="162"/>
        <end position="373"/>
    </location>
</feature>
<feature type="region of interest" description="Disordered" evidence="1">
    <location>
        <begin position="423"/>
        <end position="443"/>
    </location>
</feature>
<feature type="compositionally biased region" description="Acidic residues" evidence="1">
    <location>
        <begin position="428"/>
        <end position="440"/>
    </location>
</feature>
<evidence type="ECO:0000313" key="5">
    <source>
        <dbReference type="EMBL" id="TWT62781.1"/>
    </source>
</evidence>
<dbReference type="EMBL" id="SJPG01000001">
    <property type="protein sequence ID" value="TWT62781.1"/>
    <property type="molecule type" value="Genomic_DNA"/>
</dbReference>
<dbReference type="AlphaFoldDB" id="A0A5C5XK39"/>